<dbReference type="PANTHER" id="PTHR43118:SF1">
    <property type="entry name" value="RHAMNOGALACTURONAN LYASE (EUROFUNG)"/>
    <property type="match status" value="1"/>
</dbReference>
<protein>
    <recommendedName>
        <fullName evidence="2">Rhamnogalacturonan lyase family 11 C-terminal domain-containing protein</fullName>
    </recommendedName>
</protein>
<reference evidence="3 4" key="1">
    <citation type="submission" date="2023-07" db="EMBL/GenBank/DDBJ databases">
        <title>Genomic Encyclopedia of Type Strains, Phase IV (KMG-IV): sequencing the most valuable type-strain genomes for metagenomic binning, comparative biology and taxonomic classification.</title>
        <authorList>
            <person name="Goeker M."/>
        </authorList>
    </citation>
    <scope>NUCLEOTIDE SEQUENCE [LARGE SCALE GENOMIC DNA]</scope>
    <source>
        <strain evidence="3 4">DSM 14914</strain>
    </source>
</reference>
<dbReference type="InterPro" id="IPR028994">
    <property type="entry name" value="Integrin_alpha_N"/>
</dbReference>
<comment type="caution">
    <text evidence="3">The sequence shown here is derived from an EMBL/GenBank/DDBJ whole genome shotgun (WGS) entry which is preliminary data.</text>
</comment>
<feature type="region of interest" description="Disordered" evidence="1">
    <location>
        <begin position="531"/>
        <end position="579"/>
    </location>
</feature>
<sequence length="579" mass="64733">MNIRSGAHYTQMMVYDFDGDGKAELMFKTAPGSKTITFDKKGKPKKETYITLPREDRKAGITHKDDYRLSRTDYYEHVVNMFMSWTKHEEVVKGQWPATLEECFGIAPTYSYPLSRKDAESLADYFMDVYAPARSDKNKLRECEGFIVDGPEYLTIFKGKTGAELDTVRYEPERHDDGLMWGDYAMARIEPANRVDRFLAGVAYLDGRHLQKHWMVDSGWAPMTNPFNDSPHGRDGTDPKFGTLTTQGAHSLSVVDVDGDGKDEIVYRSATIDHDGSLLYSSFDVMPPESAIPGQTARLGHGDALHVTDIDPDRPGKEIFMVHEGGTYAPYGYSLRDAKTGKIIYGACSGKDTGRGMIGDIDPDQRGLETWAIGLWTAAGKQLDTRMPGTNMSIKWAANMTTQIVNGAIDVTPTIEDWRRGTLLTATGTKTNNYTKGTPSLVANIFGDWREEMLVRTADSSAIRIYLSTEPTTHKLYTLMHDPQYRADVARQNIGYNQPSYTSFYFASDMDWANVPIPKLYTPRALIEEESSVEADEVEASEIDEKEVDGTEVNKTKANGTEIDTKELKAESVESAEDL</sequence>
<dbReference type="Proteomes" id="UP001242811">
    <property type="component" value="Unassembled WGS sequence"/>
</dbReference>
<proteinExistence type="predicted"/>
<feature type="compositionally biased region" description="Basic and acidic residues" evidence="1">
    <location>
        <begin position="563"/>
        <end position="572"/>
    </location>
</feature>
<evidence type="ECO:0000256" key="1">
    <source>
        <dbReference type="SAM" id="MobiDB-lite"/>
    </source>
</evidence>
<dbReference type="SUPFAM" id="SSF69318">
    <property type="entry name" value="Integrin alpha N-terminal domain"/>
    <property type="match status" value="1"/>
</dbReference>
<dbReference type="EMBL" id="JAUSWA010000025">
    <property type="protein sequence ID" value="MDQ0495671.1"/>
    <property type="molecule type" value="Genomic_DNA"/>
</dbReference>
<dbReference type="Pfam" id="PF21348">
    <property type="entry name" value="RGL11_C"/>
    <property type="match status" value="2"/>
</dbReference>
<organism evidence="3 4">
    <name type="scientific">Paenibacillus brasilensis</name>
    <dbReference type="NCBI Taxonomy" id="128574"/>
    <lineage>
        <taxon>Bacteria</taxon>
        <taxon>Bacillati</taxon>
        <taxon>Bacillota</taxon>
        <taxon>Bacilli</taxon>
        <taxon>Bacillales</taxon>
        <taxon>Paenibacillaceae</taxon>
        <taxon>Paenibacillus</taxon>
    </lineage>
</organism>
<accession>A0ABU0L362</accession>
<dbReference type="InterPro" id="IPR034641">
    <property type="entry name" value="RGL11"/>
</dbReference>
<feature type="domain" description="Rhamnogalacturonan lyase family 11 C-terminal" evidence="2">
    <location>
        <begin position="2"/>
        <end position="35"/>
    </location>
</feature>
<gene>
    <name evidence="3" type="ORF">QOZ95_003853</name>
</gene>
<evidence type="ECO:0000313" key="4">
    <source>
        <dbReference type="Proteomes" id="UP001242811"/>
    </source>
</evidence>
<feature type="compositionally biased region" description="Acidic residues" evidence="1">
    <location>
        <begin position="531"/>
        <end position="547"/>
    </location>
</feature>
<name>A0ABU0L362_9BACL</name>
<evidence type="ECO:0000313" key="3">
    <source>
        <dbReference type="EMBL" id="MDQ0495671.1"/>
    </source>
</evidence>
<dbReference type="InterPro" id="IPR049366">
    <property type="entry name" value="RGL11_C"/>
</dbReference>
<dbReference type="PANTHER" id="PTHR43118">
    <property type="entry name" value="RHAMNOGALACTURONAN LYASE (EUROFUNG)"/>
    <property type="match status" value="1"/>
</dbReference>
<evidence type="ECO:0000259" key="2">
    <source>
        <dbReference type="Pfam" id="PF21348"/>
    </source>
</evidence>
<keyword evidence="4" id="KW-1185">Reference proteome</keyword>
<feature type="domain" description="Rhamnogalacturonan lyase family 11 C-terminal" evidence="2">
    <location>
        <begin position="138"/>
        <end position="515"/>
    </location>
</feature>